<gene>
    <name evidence="2" type="ORF">BC739_003253</name>
</gene>
<dbReference type="EMBL" id="JACJID010000002">
    <property type="protein sequence ID" value="MBA8926054.1"/>
    <property type="molecule type" value="Genomic_DNA"/>
</dbReference>
<feature type="domain" description="N-acetyltransferase" evidence="1">
    <location>
        <begin position="13"/>
        <end position="169"/>
    </location>
</feature>
<organism evidence="2 3">
    <name type="scientific">Kutzneria viridogrisea</name>
    <dbReference type="NCBI Taxonomy" id="47990"/>
    <lineage>
        <taxon>Bacteria</taxon>
        <taxon>Bacillati</taxon>
        <taxon>Actinomycetota</taxon>
        <taxon>Actinomycetes</taxon>
        <taxon>Pseudonocardiales</taxon>
        <taxon>Pseudonocardiaceae</taxon>
        <taxon>Kutzneria</taxon>
    </lineage>
</organism>
<dbReference type="PANTHER" id="PTHR43441">
    <property type="entry name" value="RIBOSOMAL-PROTEIN-SERINE ACETYLTRANSFERASE"/>
    <property type="match status" value="1"/>
</dbReference>
<dbReference type="InterPro" id="IPR051908">
    <property type="entry name" value="Ribosomal_N-acetyltransferase"/>
</dbReference>
<name>A0ABR6BGP1_9PSEU</name>
<dbReference type="SUPFAM" id="SSF55729">
    <property type="entry name" value="Acyl-CoA N-acyltransferases (Nat)"/>
    <property type="match status" value="1"/>
</dbReference>
<proteinExistence type="predicted"/>
<reference evidence="2 3" key="1">
    <citation type="submission" date="2020-08" db="EMBL/GenBank/DDBJ databases">
        <title>Genomic Encyclopedia of Archaeal and Bacterial Type Strains, Phase II (KMG-II): from individual species to whole genera.</title>
        <authorList>
            <person name="Goeker M."/>
        </authorList>
    </citation>
    <scope>NUCLEOTIDE SEQUENCE [LARGE SCALE GENOMIC DNA]</scope>
    <source>
        <strain evidence="2 3">DSM 43850</strain>
    </source>
</reference>
<protein>
    <submittedName>
        <fullName evidence="2">RimJ/RimL family protein N-acetyltransferase</fullName>
    </submittedName>
</protein>
<dbReference type="RefSeq" id="WP_025360615.1">
    <property type="nucleotide sequence ID" value="NZ_BAAABQ010000009.1"/>
</dbReference>
<dbReference type="Pfam" id="PF13302">
    <property type="entry name" value="Acetyltransf_3"/>
    <property type="match status" value="1"/>
</dbReference>
<dbReference type="Proteomes" id="UP000517916">
    <property type="component" value="Unassembled WGS sequence"/>
</dbReference>
<dbReference type="PROSITE" id="PS51186">
    <property type="entry name" value="GNAT"/>
    <property type="match status" value="1"/>
</dbReference>
<evidence type="ECO:0000313" key="3">
    <source>
        <dbReference type="Proteomes" id="UP000517916"/>
    </source>
</evidence>
<dbReference type="InterPro" id="IPR016181">
    <property type="entry name" value="Acyl_CoA_acyltransferase"/>
</dbReference>
<dbReference type="PANTHER" id="PTHR43441:SF10">
    <property type="entry name" value="ACETYLTRANSFERASE"/>
    <property type="match status" value="1"/>
</dbReference>
<evidence type="ECO:0000259" key="1">
    <source>
        <dbReference type="PROSITE" id="PS51186"/>
    </source>
</evidence>
<dbReference type="CDD" id="cd04301">
    <property type="entry name" value="NAT_SF"/>
    <property type="match status" value="1"/>
</dbReference>
<evidence type="ECO:0000313" key="2">
    <source>
        <dbReference type="EMBL" id="MBA8926054.1"/>
    </source>
</evidence>
<dbReference type="Gene3D" id="3.40.630.30">
    <property type="match status" value="1"/>
</dbReference>
<sequence>MLSRFLRDGAELVPLEPWQAEEFADHIEGIREHLAPWVGLAWVVIDVDSAREYLQRYADSQAVDGARIYGIRQDGQLVGGAVFRVFDVRSGNCELGVWLAPSAQGRGLVTLAAQHMIDWAFDVRGMARVEWRTAVGNDASAAVAKRLGMTLEGVLRKEYPINEERQDGELWTLVSGDRRPWLSAA</sequence>
<dbReference type="InterPro" id="IPR000182">
    <property type="entry name" value="GNAT_dom"/>
</dbReference>
<comment type="caution">
    <text evidence="2">The sequence shown here is derived from an EMBL/GenBank/DDBJ whole genome shotgun (WGS) entry which is preliminary data.</text>
</comment>
<accession>A0ABR6BGP1</accession>
<keyword evidence="3" id="KW-1185">Reference proteome</keyword>